<reference evidence="4" key="1">
    <citation type="submission" date="2020-11" db="EMBL/GenBank/DDBJ databases">
        <title>Azospira restricta DSM 18626 genome sequence.</title>
        <authorList>
            <person name="Moe W.M."/>
        </authorList>
    </citation>
    <scope>NUCLEOTIDE SEQUENCE</scope>
    <source>
        <strain evidence="4">DSM 18626</strain>
    </source>
</reference>
<organism evidence="4 5">
    <name type="scientific">Azospira restricta</name>
    <dbReference type="NCBI Taxonomy" id="404405"/>
    <lineage>
        <taxon>Bacteria</taxon>
        <taxon>Pseudomonadati</taxon>
        <taxon>Pseudomonadota</taxon>
        <taxon>Betaproteobacteria</taxon>
        <taxon>Rhodocyclales</taxon>
        <taxon>Rhodocyclaceae</taxon>
        <taxon>Azospira</taxon>
    </lineage>
</organism>
<name>A0A974Y5P8_9RHOO</name>
<dbReference type="NCBIfam" id="NF006005">
    <property type="entry name" value="PRK08136.1"/>
    <property type="match status" value="1"/>
</dbReference>
<evidence type="ECO:0000313" key="4">
    <source>
        <dbReference type="EMBL" id="QRJ65511.1"/>
    </source>
</evidence>
<dbReference type="GO" id="GO:0004048">
    <property type="term" value="F:anthranilate phosphoribosyltransferase activity"/>
    <property type="evidence" value="ECO:0007669"/>
    <property type="project" value="InterPro"/>
</dbReference>
<gene>
    <name evidence="4" type="primary">ybiB</name>
    <name evidence="4" type="ORF">IWH25_09405</name>
</gene>
<dbReference type="InterPro" id="IPR017459">
    <property type="entry name" value="Glycosyl_Trfase_fam3_N_dom"/>
</dbReference>
<dbReference type="GO" id="GO:0003677">
    <property type="term" value="F:DNA binding"/>
    <property type="evidence" value="ECO:0007669"/>
    <property type="project" value="UniProtKB-KW"/>
</dbReference>
<evidence type="ECO:0000256" key="2">
    <source>
        <dbReference type="ARBA" id="ARBA00022679"/>
    </source>
</evidence>
<accession>A0A974Y5P8</accession>
<proteinExistence type="predicted"/>
<dbReference type="Gene3D" id="3.40.1030.10">
    <property type="entry name" value="Nucleoside phosphorylase/phosphoribosyltransferase catalytic domain"/>
    <property type="match status" value="1"/>
</dbReference>
<sequence>MSYAHIIKEIGRGAEGSRDLSPADAQQLYGAMLDGGIPDLELGAILLAFRMKGESCEEMIGFLAAANERVNALHGQHGGLRPVVIPSYNGARKGANLTPLLAMLLQRFGVPVVVHGLLEGYGRVTSGHVFRELGVMPCGTRQQAQQALDERGLAFVPLPVIAPGLANLLALRARLGVRNSAHSLVKMLDPFRGEGVILAAATHPAYMDTMRDVLGSLQARALLLRATEGEPFANPKRRPRIEYLHDGIGEILFESEHDSLKVLPHLPEEADAATTAAWTRRVLDGQVPLPQPIANQLAACLHACGYAGDFNEAKAIVAVEGNGHAVVTG</sequence>
<dbReference type="Proteomes" id="UP000663444">
    <property type="component" value="Chromosome"/>
</dbReference>
<dbReference type="SUPFAM" id="SSF52418">
    <property type="entry name" value="Nucleoside phosphorylase/phosphoribosyltransferase catalytic domain"/>
    <property type="match status" value="1"/>
</dbReference>
<evidence type="ECO:0000256" key="1">
    <source>
        <dbReference type="ARBA" id="ARBA00022676"/>
    </source>
</evidence>
<dbReference type="KEGG" id="ares:IWH25_09405"/>
<evidence type="ECO:0000259" key="3">
    <source>
        <dbReference type="Pfam" id="PF02885"/>
    </source>
</evidence>
<dbReference type="InterPro" id="IPR036320">
    <property type="entry name" value="Glycosyl_Trfase_fam3_N_dom_sf"/>
</dbReference>
<protein>
    <submittedName>
        <fullName evidence="4">DNA-binding protein YbiB</fullName>
    </submittedName>
</protein>
<keyword evidence="5" id="KW-1185">Reference proteome</keyword>
<keyword evidence="1" id="KW-0328">Glycosyltransferase</keyword>
<keyword evidence="2" id="KW-0808">Transferase</keyword>
<dbReference type="GO" id="GO:0000162">
    <property type="term" value="P:L-tryptophan biosynthetic process"/>
    <property type="evidence" value="ECO:0007669"/>
    <property type="project" value="InterPro"/>
</dbReference>
<dbReference type="InterPro" id="IPR005940">
    <property type="entry name" value="Anthranilate_Pribosyl_Tfrase"/>
</dbReference>
<feature type="domain" description="Glycosyl transferase family 3 N-terminal" evidence="3">
    <location>
        <begin position="5"/>
        <end position="66"/>
    </location>
</feature>
<dbReference type="PANTHER" id="PTHR43285">
    <property type="entry name" value="ANTHRANILATE PHOSPHORIBOSYLTRANSFERASE"/>
    <property type="match status" value="1"/>
</dbReference>
<dbReference type="SUPFAM" id="SSF47648">
    <property type="entry name" value="Nucleoside phosphorylase/phosphoribosyltransferase N-terminal domain"/>
    <property type="match status" value="1"/>
</dbReference>
<dbReference type="EMBL" id="CP064781">
    <property type="protein sequence ID" value="QRJ65511.1"/>
    <property type="molecule type" value="Genomic_DNA"/>
</dbReference>
<dbReference type="RefSeq" id="WP_203389041.1">
    <property type="nucleotide sequence ID" value="NZ_CP064781.1"/>
</dbReference>
<dbReference type="GO" id="GO:0005829">
    <property type="term" value="C:cytosol"/>
    <property type="evidence" value="ECO:0007669"/>
    <property type="project" value="TreeGrafter"/>
</dbReference>
<dbReference type="AlphaFoldDB" id="A0A974Y5P8"/>
<dbReference type="InterPro" id="IPR035902">
    <property type="entry name" value="Nuc_phospho_transferase"/>
</dbReference>
<dbReference type="PANTHER" id="PTHR43285:SF4">
    <property type="entry name" value="TRANSFERASE"/>
    <property type="match status" value="1"/>
</dbReference>
<dbReference type="Gene3D" id="1.20.970.10">
    <property type="entry name" value="Transferase, Pyrimidine Nucleoside Phosphorylase, Chain C"/>
    <property type="match status" value="1"/>
</dbReference>
<dbReference type="Pfam" id="PF02885">
    <property type="entry name" value="Glycos_trans_3N"/>
    <property type="match status" value="1"/>
</dbReference>
<evidence type="ECO:0000313" key="5">
    <source>
        <dbReference type="Proteomes" id="UP000663444"/>
    </source>
</evidence>
<keyword evidence="4" id="KW-0238">DNA-binding</keyword>